<organism evidence="2">
    <name type="scientific">Tetraodon nigroviridis</name>
    <name type="common">Spotted green pufferfish</name>
    <name type="synonym">Chelonodon nigroviridis</name>
    <dbReference type="NCBI Taxonomy" id="99883"/>
    <lineage>
        <taxon>Eukaryota</taxon>
        <taxon>Metazoa</taxon>
        <taxon>Chordata</taxon>
        <taxon>Craniata</taxon>
        <taxon>Vertebrata</taxon>
        <taxon>Euteleostomi</taxon>
        <taxon>Actinopterygii</taxon>
        <taxon>Neopterygii</taxon>
        <taxon>Teleostei</taxon>
        <taxon>Neoteleostei</taxon>
        <taxon>Acanthomorphata</taxon>
        <taxon>Eupercaria</taxon>
        <taxon>Tetraodontiformes</taxon>
        <taxon>Tetradontoidea</taxon>
        <taxon>Tetraodontidae</taxon>
        <taxon>Tetraodon</taxon>
    </lineage>
</organism>
<gene>
    <name evidence="2" type="ORF">GSTENG00008370001</name>
</gene>
<dbReference type="OrthoDB" id="8965100at2759"/>
<accession>Q4T2E7</accession>
<feature type="compositionally biased region" description="Pro residues" evidence="1">
    <location>
        <begin position="373"/>
        <end position="383"/>
    </location>
</feature>
<feature type="compositionally biased region" description="Basic and acidic residues" evidence="1">
    <location>
        <begin position="194"/>
        <end position="222"/>
    </location>
</feature>
<protein>
    <submittedName>
        <fullName evidence="2">Chromosome undetermined SCAF10281, whole genome shotgun sequence</fullName>
    </submittedName>
</protein>
<feature type="non-terminal residue" evidence="2">
    <location>
        <position position="1"/>
    </location>
</feature>
<feature type="compositionally biased region" description="Low complexity" evidence="1">
    <location>
        <begin position="413"/>
        <end position="425"/>
    </location>
</feature>
<feature type="compositionally biased region" description="Acidic residues" evidence="1">
    <location>
        <begin position="232"/>
        <end position="245"/>
    </location>
</feature>
<evidence type="ECO:0000313" key="2">
    <source>
        <dbReference type="EMBL" id="CAF92935.1"/>
    </source>
</evidence>
<feature type="compositionally biased region" description="Basic and acidic residues" evidence="1">
    <location>
        <begin position="47"/>
        <end position="61"/>
    </location>
</feature>
<dbReference type="GO" id="GO:0005634">
    <property type="term" value="C:nucleus"/>
    <property type="evidence" value="ECO:0007669"/>
    <property type="project" value="TreeGrafter"/>
</dbReference>
<feature type="region of interest" description="Disordered" evidence="1">
    <location>
        <begin position="315"/>
        <end position="334"/>
    </location>
</feature>
<dbReference type="GO" id="GO:0000981">
    <property type="term" value="F:DNA-binding transcription factor activity, RNA polymerase II-specific"/>
    <property type="evidence" value="ECO:0007669"/>
    <property type="project" value="TreeGrafter"/>
</dbReference>
<feature type="compositionally biased region" description="Basic and acidic residues" evidence="1">
    <location>
        <begin position="118"/>
        <end position="127"/>
    </location>
</feature>
<dbReference type="PANTHER" id="PTHR12198">
    <property type="entry name" value="HOMEOBOX PROTEIN PROSPERO/PROX-1/CEH-26"/>
    <property type="match status" value="1"/>
</dbReference>
<name>Q4T2E7_TETNG</name>
<feature type="compositionally biased region" description="Low complexity" evidence="1">
    <location>
        <begin position="279"/>
        <end position="298"/>
    </location>
</feature>
<feature type="compositionally biased region" description="Basic and acidic residues" evidence="1">
    <location>
        <begin position="147"/>
        <end position="163"/>
    </location>
</feature>
<feature type="compositionally biased region" description="Basic and acidic residues" evidence="1">
    <location>
        <begin position="91"/>
        <end position="111"/>
    </location>
</feature>
<evidence type="ECO:0000256" key="1">
    <source>
        <dbReference type="SAM" id="MobiDB-lite"/>
    </source>
</evidence>
<feature type="compositionally biased region" description="Pro residues" evidence="1">
    <location>
        <begin position="427"/>
        <end position="442"/>
    </location>
</feature>
<feature type="compositionally biased region" description="Polar residues" evidence="1">
    <location>
        <begin position="1"/>
        <end position="10"/>
    </location>
</feature>
<feature type="region of interest" description="Disordered" evidence="1">
    <location>
        <begin position="1"/>
        <end position="127"/>
    </location>
</feature>
<dbReference type="AlphaFoldDB" id="Q4T2E7"/>
<dbReference type="KEGG" id="tng:GSTEN00008370G001"/>
<dbReference type="PANTHER" id="PTHR12198:SF11">
    <property type="entry name" value="PROSPERO HOMEOBOX 3"/>
    <property type="match status" value="1"/>
</dbReference>
<sequence length="571" mass="62357">ASAASVSSPAGQPPACRPPGFPLGLQAAGAPRRVGGQLNPNLRGHRHLEEGRTGENIRAGDELTEGEESLLVGKKRQSDSILLGEWSQDGLEVKRVRNGEPEEGGKKNEAGRKRRRREREELKEQLEEARERLQALQEKVWKVFGEKHRLEEERGRHGNKDVGTEDEEDVFDEDDGGDLEKESFSLLSGSPFETFHKHREDKQKDKEGRTERGGGGRPHLDGVTDGGGLSLEADEWNGMEDDGEEGGQKFAQALKVELGSAVARVIDRVLRLYGEMMDAAPSSPSSPPSALAFLPSEAGNNGGRESGLWMGLLMGGRGEDKRRGKGEKAEEDGEKQLQKLVGHIQPHRTQALDLAIPLAVQKSPDMPKAHPLLGPPFPTPPGLPLHHPSLPRPPPLSHPSLLPPSAQSKDAPSSSFHQSSSSSSSYPVPPQLPAPHPPPLPLPLLHYSMQQLFSRSLHHPQLPHLAPSRKDYLSSEPFFDFSSHPSPHPTFPPLPLLGPLDPSLARHSGRERERGMRGEGGMRGGIEGGELFLTAGGISFSVFNQIKCLKRAIPFNKSVKYDDVHTEKIEK</sequence>
<reference evidence="2" key="1">
    <citation type="journal article" date="2004" name="Nature">
        <title>Genome duplication in the teleost fish Tetraodon nigroviridis reveals the early vertebrate proto-karyotype.</title>
        <authorList>
            <person name="Jaillon O."/>
            <person name="Aury J.-M."/>
            <person name="Brunet F."/>
            <person name="Petit J.-L."/>
            <person name="Stange-Thomann N."/>
            <person name="Mauceli E."/>
            <person name="Bouneau L."/>
            <person name="Fischer C."/>
            <person name="Ozouf-Costaz C."/>
            <person name="Bernot A."/>
            <person name="Nicaud S."/>
            <person name="Jaffe D."/>
            <person name="Fisher S."/>
            <person name="Lutfalla G."/>
            <person name="Dossat C."/>
            <person name="Segurens B."/>
            <person name="Dasilva C."/>
            <person name="Salanoubat M."/>
            <person name="Levy M."/>
            <person name="Boudet N."/>
            <person name="Castellano S."/>
            <person name="Anthouard V."/>
            <person name="Jubin C."/>
            <person name="Castelli V."/>
            <person name="Katinka M."/>
            <person name="Vacherie B."/>
            <person name="Biemont C."/>
            <person name="Skalli Z."/>
            <person name="Cattolico L."/>
            <person name="Poulain J."/>
            <person name="De Berardinis V."/>
            <person name="Cruaud C."/>
            <person name="Duprat S."/>
            <person name="Brottier P."/>
            <person name="Coutanceau J.-P."/>
            <person name="Gouzy J."/>
            <person name="Parra G."/>
            <person name="Lardier G."/>
            <person name="Chapple C."/>
            <person name="McKernan K.J."/>
            <person name="McEwan P."/>
            <person name="Bosak S."/>
            <person name="Kellis M."/>
            <person name="Volff J.-N."/>
            <person name="Guigo R."/>
            <person name="Zody M.C."/>
            <person name="Mesirov J."/>
            <person name="Lindblad-Toh K."/>
            <person name="Birren B."/>
            <person name="Nusbaum C."/>
            <person name="Kahn D."/>
            <person name="Robinson-Rechavi M."/>
            <person name="Laudet V."/>
            <person name="Schachter V."/>
            <person name="Quetier F."/>
            <person name="Saurin W."/>
            <person name="Scarpelli C."/>
            <person name="Wincker P."/>
            <person name="Lander E.S."/>
            <person name="Weissenbach J."/>
            <person name="Roest Crollius H."/>
        </authorList>
    </citation>
    <scope>NUCLEOTIDE SEQUENCE [LARGE SCALE GENOMIC DNA]</scope>
</reference>
<feature type="region of interest" description="Disordered" evidence="1">
    <location>
        <begin position="147"/>
        <end position="246"/>
    </location>
</feature>
<feature type="compositionally biased region" description="Acidic residues" evidence="1">
    <location>
        <begin position="164"/>
        <end position="177"/>
    </location>
</feature>
<dbReference type="EMBL" id="CAAE01010281">
    <property type="protein sequence ID" value="CAF92935.1"/>
    <property type="molecule type" value="Genomic_DNA"/>
</dbReference>
<feature type="region of interest" description="Disordered" evidence="1">
    <location>
        <begin position="365"/>
        <end position="443"/>
    </location>
</feature>
<feature type="compositionally biased region" description="Basic and acidic residues" evidence="1">
    <location>
        <begin position="317"/>
        <end position="328"/>
    </location>
</feature>
<feature type="compositionally biased region" description="Pro residues" evidence="1">
    <location>
        <begin position="11"/>
        <end position="21"/>
    </location>
</feature>
<feature type="region of interest" description="Disordered" evidence="1">
    <location>
        <begin position="279"/>
        <end position="306"/>
    </location>
</feature>
<reference evidence="2" key="2">
    <citation type="submission" date="2004-02" db="EMBL/GenBank/DDBJ databases">
        <authorList>
            <consortium name="Genoscope"/>
            <consortium name="Whitehead Institute Centre for Genome Research"/>
        </authorList>
    </citation>
    <scope>NUCLEOTIDE SEQUENCE</scope>
</reference>
<dbReference type="GO" id="GO:0000978">
    <property type="term" value="F:RNA polymerase II cis-regulatory region sequence-specific DNA binding"/>
    <property type="evidence" value="ECO:0007669"/>
    <property type="project" value="TreeGrafter"/>
</dbReference>
<proteinExistence type="predicted"/>
<dbReference type="InterPro" id="IPR039350">
    <property type="entry name" value="Prospero_homeodomain"/>
</dbReference>